<dbReference type="Gene3D" id="3.40.50.720">
    <property type="entry name" value="NAD(P)-binding Rossmann-like Domain"/>
    <property type="match status" value="1"/>
</dbReference>
<dbReference type="InterPro" id="IPR011032">
    <property type="entry name" value="GroES-like_sf"/>
</dbReference>
<dbReference type="FunFam" id="3.40.50.720:FF:000244">
    <property type="entry name" value="quinone oxidoreductase"/>
    <property type="match status" value="1"/>
</dbReference>
<keyword evidence="1" id="KW-0521">NADP</keyword>
<dbReference type="SUPFAM" id="SSF51735">
    <property type="entry name" value="NAD(P)-binding Rossmann-fold domains"/>
    <property type="match status" value="1"/>
</dbReference>
<proteinExistence type="predicted"/>
<protein>
    <recommendedName>
        <fullName evidence="2">Enoyl reductase (ER) domain-containing protein</fullName>
    </recommendedName>
</protein>
<dbReference type="GO" id="GO:0005829">
    <property type="term" value="C:cytosol"/>
    <property type="evidence" value="ECO:0007669"/>
    <property type="project" value="TreeGrafter"/>
</dbReference>
<dbReference type="InterPro" id="IPR020843">
    <property type="entry name" value="ER"/>
</dbReference>
<dbReference type="InterPro" id="IPR051603">
    <property type="entry name" value="Zinc-ADH_QOR/CCCR"/>
</dbReference>
<evidence type="ECO:0000313" key="3">
    <source>
        <dbReference type="EMBL" id="CDW26555.1"/>
    </source>
</evidence>
<dbReference type="InterPro" id="IPR013149">
    <property type="entry name" value="ADH-like_C"/>
</dbReference>
<dbReference type="Pfam" id="PF00107">
    <property type="entry name" value="ADH_zinc_N"/>
    <property type="match status" value="1"/>
</dbReference>
<dbReference type="GO" id="GO:0003960">
    <property type="term" value="F:quinone reductase (NADPH) activity"/>
    <property type="evidence" value="ECO:0007669"/>
    <property type="project" value="TreeGrafter"/>
</dbReference>
<dbReference type="PANTHER" id="PTHR44154:SF1">
    <property type="entry name" value="QUINONE OXIDOREDUCTASE"/>
    <property type="match status" value="1"/>
</dbReference>
<accession>A0A0K2TL73</accession>
<dbReference type="Pfam" id="PF08240">
    <property type="entry name" value="ADH_N"/>
    <property type="match status" value="1"/>
</dbReference>
<reference evidence="3" key="1">
    <citation type="submission" date="2014-05" db="EMBL/GenBank/DDBJ databases">
        <authorList>
            <person name="Chronopoulou M."/>
        </authorList>
    </citation>
    <scope>NUCLEOTIDE SEQUENCE</scope>
    <source>
        <tissue evidence="3">Whole organism</tissue>
    </source>
</reference>
<dbReference type="OrthoDB" id="203908at2759"/>
<dbReference type="AlphaFoldDB" id="A0A0K2TL73"/>
<dbReference type="PANTHER" id="PTHR44154">
    <property type="entry name" value="QUINONE OXIDOREDUCTASE"/>
    <property type="match status" value="1"/>
</dbReference>
<evidence type="ECO:0000256" key="1">
    <source>
        <dbReference type="ARBA" id="ARBA00022857"/>
    </source>
</evidence>
<dbReference type="GO" id="GO:0070402">
    <property type="term" value="F:NADPH binding"/>
    <property type="evidence" value="ECO:0007669"/>
    <property type="project" value="TreeGrafter"/>
</dbReference>
<feature type="domain" description="Enoyl reductase (ER)" evidence="2">
    <location>
        <begin position="10"/>
        <end position="243"/>
    </location>
</feature>
<dbReference type="SUPFAM" id="SSF50129">
    <property type="entry name" value="GroES-like"/>
    <property type="match status" value="1"/>
</dbReference>
<dbReference type="SMART" id="SM00829">
    <property type="entry name" value="PKS_ER"/>
    <property type="match status" value="1"/>
</dbReference>
<dbReference type="InterPro" id="IPR036291">
    <property type="entry name" value="NAD(P)-bd_dom_sf"/>
</dbReference>
<dbReference type="CDD" id="cd08253">
    <property type="entry name" value="zeta_crystallin"/>
    <property type="match status" value="1"/>
</dbReference>
<dbReference type="Gene3D" id="3.90.180.10">
    <property type="entry name" value="Medium-chain alcohol dehydrogenases, catalytic domain"/>
    <property type="match status" value="1"/>
</dbReference>
<evidence type="ECO:0000259" key="2">
    <source>
        <dbReference type="SMART" id="SM00829"/>
    </source>
</evidence>
<dbReference type="GO" id="GO:0003730">
    <property type="term" value="F:mRNA 3'-UTR binding"/>
    <property type="evidence" value="ECO:0007669"/>
    <property type="project" value="TreeGrafter"/>
</dbReference>
<organism evidence="3">
    <name type="scientific">Lepeophtheirus salmonis</name>
    <name type="common">Salmon louse</name>
    <name type="synonym">Caligus salmonis</name>
    <dbReference type="NCBI Taxonomy" id="72036"/>
    <lineage>
        <taxon>Eukaryota</taxon>
        <taxon>Metazoa</taxon>
        <taxon>Ecdysozoa</taxon>
        <taxon>Arthropoda</taxon>
        <taxon>Crustacea</taxon>
        <taxon>Multicrustacea</taxon>
        <taxon>Hexanauplia</taxon>
        <taxon>Copepoda</taxon>
        <taxon>Siphonostomatoida</taxon>
        <taxon>Caligidae</taxon>
        <taxon>Lepeophtheirus</taxon>
    </lineage>
</organism>
<sequence length="245" mass="26211">MRAVIVKKFGGPEVLQLVRNRALPGGSLDKDQVLVRVCKAGVNPVDTYIREGKHIYVPQLPYVPGNDAAGIIEALGPDIIRDGLKVRDRVFVIGRKRHSGASAEYLIANSCNVLPLDTDLSFSQGAAIGIPYFTAYRALILLAQAKPNETVLIHGASGSVGIASIQIAKSLGMKVVGTAGSKEGLDLILEVGADAVFNHGDPSSYSRINDIVGIENFKGFDVIIENLSNINLQKDLNMISRGMAY</sequence>
<dbReference type="InterPro" id="IPR013154">
    <property type="entry name" value="ADH-like_N"/>
</dbReference>
<name>A0A0K2TL73_LEPSM</name>
<dbReference type="EMBL" id="HACA01009194">
    <property type="protein sequence ID" value="CDW26555.1"/>
    <property type="molecule type" value="Transcribed_RNA"/>
</dbReference>